<protein>
    <submittedName>
        <fullName evidence="1">Uncharacterized protein</fullName>
    </submittedName>
</protein>
<gene>
    <name evidence="1" type="ORF">CVT26_005117</name>
</gene>
<sequence>MESSRTRLIDNLASVCVFSLKQGIGLRQPDTKRAASTRNIVQYCDGGKRCFSRLKFAEPKTFGPRSGLVKYESTSTSLWAEEEVWTMAPKTLDFPHRFKDLDDFFFGHIIG</sequence>
<dbReference type="AlphaFoldDB" id="A0A409WBW4"/>
<organism evidence="1 2">
    <name type="scientific">Gymnopilus dilepis</name>
    <dbReference type="NCBI Taxonomy" id="231916"/>
    <lineage>
        <taxon>Eukaryota</taxon>
        <taxon>Fungi</taxon>
        <taxon>Dikarya</taxon>
        <taxon>Basidiomycota</taxon>
        <taxon>Agaricomycotina</taxon>
        <taxon>Agaricomycetes</taxon>
        <taxon>Agaricomycetidae</taxon>
        <taxon>Agaricales</taxon>
        <taxon>Agaricineae</taxon>
        <taxon>Hymenogastraceae</taxon>
        <taxon>Gymnopilus</taxon>
    </lineage>
</organism>
<evidence type="ECO:0000313" key="2">
    <source>
        <dbReference type="Proteomes" id="UP000284706"/>
    </source>
</evidence>
<accession>A0A409WBW4</accession>
<dbReference type="InParanoid" id="A0A409WBW4"/>
<comment type="caution">
    <text evidence="1">The sequence shown here is derived from an EMBL/GenBank/DDBJ whole genome shotgun (WGS) entry which is preliminary data.</text>
</comment>
<dbReference type="EMBL" id="NHYE01005205">
    <property type="protein sequence ID" value="PPQ76012.1"/>
    <property type="molecule type" value="Genomic_DNA"/>
</dbReference>
<dbReference type="Proteomes" id="UP000284706">
    <property type="component" value="Unassembled WGS sequence"/>
</dbReference>
<name>A0A409WBW4_9AGAR</name>
<reference evidence="1 2" key="1">
    <citation type="journal article" date="2018" name="Evol. Lett.">
        <title>Horizontal gene cluster transfer increased hallucinogenic mushroom diversity.</title>
        <authorList>
            <person name="Reynolds H.T."/>
            <person name="Vijayakumar V."/>
            <person name="Gluck-Thaler E."/>
            <person name="Korotkin H.B."/>
            <person name="Matheny P.B."/>
            <person name="Slot J.C."/>
        </authorList>
    </citation>
    <scope>NUCLEOTIDE SEQUENCE [LARGE SCALE GENOMIC DNA]</scope>
    <source>
        <strain evidence="1 2">SRW20</strain>
    </source>
</reference>
<evidence type="ECO:0000313" key="1">
    <source>
        <dbReference type="EMBL" id="PPQ76012.1"/>
    </source>
</evidence>
<keyword evidence="2" id="KW-1185">Reference proteome</keyword>
<proteinExistence type="predicted"/>